<dbReference type="Gene3D" id="3.30.40.100">
    <property type="match status" value="1"/>
</dbReference>
<reference evidence="9" key="1">
    <citation type="journal article" date="2004" name="Nature">
        <title>Genome duplication in the teleost fish Tetraodon nigroviridis reveals the early vertebrate proto-karyotype.</title>
        <authorList>
            <person name="Jaillon O."/>
            <person name="Aury J.-M."/>
            <person name="Brunet F."/>
            <person name="Petit J.-L."/>
            <person name="Stange-Thomann N."/>
            <person name="Mauceli E."/>
            <person name="Bouneau L."/>
            <person name="Fischer C."/>
            <person name="Ozouf-Costaz C."/>
            <person name="Bernot A."/>
            <person name="Nicaud S."/>
            <person name="Jaffe D."/>
            <person name="Fisher S."/>
            <person name="Lutfalla G."/>
            <person name="Dossat C."/>
            <person name="Segurens B."/>
            <person name="Dasilva C."/>
            <person name="Salanoubat M."/>
            <person name="Levy M."/>
            <person name="Boudet N."/>
            <person name="Castellano S."/>
            <person name="Anthouard V."/>
            <person name="Jubin C."/>
            <person name="Castelli V."/>
            <person name="Katinka M."/>
            <person name="Vacherie B."/>
            <person name="Biemont C."/>
            <person name="Skalli Z."/>
            <person name="Cattolico L."/>
            <person name="Poulain J."/>
            <person name="De Berardinis V."/>
            <person name="Cruaud C."/>
            <person name="Duprat S."/>
            <person name="Brottier P."/>
            <person name="Coutanceau J.-P."/>
            <person name="Gouzy J."/>
            <person name="Parra G."/>
            <person name="Lardier G."/>
            <person name="Chapple C."/>
            <person name="McKernan K.J."/>
            <person name="McEwan P."/>
            <person name="Bosak S."/>
            <person name="Kellis M."/>
            <person name="Volff J.-N."/>
            <person name="Guigo R."/>
            <person name="Zody M.C."/>
            <person name="Mesirov J."/>
            <person name="Lindblad-Toh K."/>
            <person name="Birren B."/>
            <person name="Nusbaum C."/>
            <person name="Kahn D."/>
            <person name="Robinson-Rechavi M."/>
            <person name="Laudet V."/>
            <person name="Schachter V."/>
            <person name="Quetier F."/>
            <person name="Saurin W."/>
            <person name="Scarpelli C."/>
            <person name="Wincker P."/>
            <person name="Lander E.S."/>
            <person name="Weissenbach J."/>
            <person name="Roest Crollius H."/>
        </authorList>
    </citation>
    <scope>NUCLEOTIDE SEQUENCE [LARGE SCALE GENOMIC DNA]</scope>
</reference>
<dbReference type="InterPro" id="IPR041006">
    <property type="entry name" value="Morc_S5"/>
</dbReference>
<evidence type="ECO:0000256" key="6">
    <source>
        <dbReference type="ARBA" id="ARBA00023242"/>
    </source>
</evidence>
<keyword evidence="4" id="KW-0862">Zinc</keyword>
<feature type="coiled-coil region" evidence="7">
    <location>
        <begin position="454"/>
        <end position="488"/>
    </location>
</feature>
<evidence type="ECO:0000256" key="2">
    <source>
        <dbReference type="ARBA" id="ARBA00022723"/>
    </source>
</evidence>
<protein>
    <submittedName>
        <fullName evidence="9">(spotted green pufferfish) hypothetical protein</fullName>
    </submittedName>
</protein>
<accession>Q4S0G0</accession>
<evidence type="ECO:0000256" key="4">
    <source>
        <dbReference type="ARBA" id="ARBA00022833"/>
    </source>
</evidence>
<dbReference type="EMBL" id="CAAE01014781">
    <property type="protein sequence ID" value="CAG05872.1"/>
    <property type="molecule type" value="Genomic_DNA"/>
</dbReference>
<evidence type="ECO:0000259" key="8">
    <source>
        <dbReference type="PROSITE" id="PS51050"/>
    </source>
</evidence>
<dbReference type="InterPro" id="IPR011124">
    <property type="entry name" value="Znf_CW"/>
</dbReference>
<feature type="domain" description="CW-type" evidence="8">
    <location>
        <begin position="329"/>
        <end position="381"/>
    </location>
</feature>
<dbReference type="InterPro" id="IPR036890">
    <property type="entry name" value="HATPase_C_sf"/>
</dbReference>
<name>Q4S0G0_TETNG</name>
<evidence type="ECO:0000256" key="3">
    <source>
        <dbReference type="ARBA" id="ARBA00022771"/>
    </source>
</evidence>
<dbReference type="GO" id="GO:0016605">
    <property type="term" value="C:PML body"/>
    <property type="evidence" value="ECO:0007669"/>
    <property type="project" value="TreeGrafter"/>
</dbReference>
<reference evidence="9" key="2">
    <citation type="submission" date="2004-02" db="EMBL/GenBank/DDBJ databases">
        <authorList>
            <consortium name="Genoscope"/>
            <consortium name="Whitehead Institute Centre for Genome Research"/>
        </authorList>
    </citation>
    <scope>NUCLEOTIDE SEQUENCE</scope>
</reference>
<dbReference type="Pfam" id="PF17942">
    <property type="entry name" value="Morc6_S5"/>
    <property type="match status" value="1"/>
</dbReference>
<gene>
    <name evidence="9" type="ORF">GSTENG00026035001</name>
</gene>
<dbReference type="PANTHER" id="PTHR23336:SF17">
    <property type="entry name" value="MORC FAMILY CW-TYPE ZINC FINGER PROTEIN 3"/>
    <property type="match status" value="1"/>
</dbReference>
<keyword evidence="3" id="KW-0863">Zinc-finger</keyword>
<dbReference type="GO" id="GO:0008270">
    <property type="term" value="F:zinc ion binding"/>
    <property type="evidence" value="ECO:0007669"/>
    <property type="project" value="UniProtKB-KW"/>
</dbReference>
<dbReference type="OrthoDB" id="757982at2759"/>
<evidence type="ECO:0000256" key="7">
    <source>
        <dbReference type="SAM" id="Coils"/>
    </source>
</evidence>
<evidence type="ECO:0000313" key="9">
    <source>
        <dbReference type="EMBL" id="CAG05872.1"/>
    </source>
</evidence>
<dbReference type="GO" id="GO:0016887">
    <property type="term" value="F:ATP hydrolysis activity"/>
    <property type="evidence" value="ECO:0007669"/>
    <property type="project" value="InterPro"/>
</dbReference>
<proteinExistence type="predicted"/>
<dbReference type="Pfam" id="PF07496">
    <property type="entry name" value="zf-CW"/>
    <property type="match status" value="1"/>
</dbReference>
<dbReference type="AlphaFoldDB" id="Q4S0G0"/>
<feature type="non-terminal residue" evidence="9">
    <location>
        <position position="593"/>
    </location>
</feature>
<dbReference type="SUPFAM" id="SSF55874">
    <property type="entry name" value="ATPase domain of HSP90 chaperone/DNA topoisomerase II/histidine kinase"/>
    <property type="match status" value="1"/>
</dbReference>
<dbReference type="PROSITE" id="PS51050">
    <property type="entry name" value="ZF_CW"/>
    <property type="match status" value="1"/>
</dbReference>
<evidence type="ECO:0000256" key="5">
    <source>
        <dbReference type="ARBA" id="ARBA00023054"/>
    </source>
</evidence>
<comment type="subcellular location">
    <subcellularLocation>
        <location evidence="1">Nucleus</location>
    </subcellularLocation>
</comment>
<organism evidence="9">
    <name type="scientific">Tetraodon nigroviridis</name>
    <name type="common">Spotted green pufferfish</name>
    <name type="synonym">Chelonodon nigroviridis</name>
    <dbReference type="NCBI Taxonomy" id="99883"/>
    <lineage>
        <taxon>Eukaryota</taxon>
        <taxon>Metazoa</taxon>
        <taxon>Chordata</taxon>
        <taxon>Craniata</taxon>
        <taxon>Vertebrata</taxon>
        <taxon>Euteleostomi</taxon>
        <taxon>Actinopterygii</taxon>
        <taxon>Neopterygii</taxon>
        <taxon>Teleostei</taxon>
        <taxon>Neoteleostei</taxon>
        <taxon>Acanthomorphata</taxon>
        <taxon>Eupercaria</taxon>
        <taxon>Tetraodontiformes</taxon>
        <taxon>Tetradontoidea</taxon>
        <taxon>Tetraodontidae</taxon>
        <taxon>Tetraodon</taxon>
    </lineage>
</organism>
<keyword evidence="2" id="KW-0479">Metal-binding</keyword>
<dbReference type="PANTHER" id="PTHR23336">
    <property type="entry name" value="ZINC FINGER CW-TYPE COILED-COIL DOMAIN PROTEIN 3"/>
    <property type="match status" value="1"/>
</dbReference>
<keyword evidence="5 7" id="KW-0175">Coiled coil</keyword>
<evidence type="ECO:0000256" key="1">
    <source>
        <dbReference type="ARBA" id="ARBA00004123"/>
    </source>
</evidence>
<keyword evidence="6" id="KW-0539">Nucleus</keyword>
<dbReference type="InterPro" id="IPR045261">
    <property type="entry name" value="MORC_ATPase"/>
</dbReference>
<dbReference type="KEGG" id="tng:GSTEN00026035G001"/>
<comment type="caution">
    <text evidence="9">The sequence shown here is derived from an EMBL/GenBank/DDBJ whole genome shotgun (WGS) entry which is preliminary data.</text>
</comment>
<sequence length="593" mass="67811">LSPKFLHSNSTSHTWPFSAIAELIDNAYDPDVNAREFWIDKTVVQGQECLTFMDNGNGLTYELMHKMLSNDVGRFILNATLPCVREEHKASLEDILLYSPFRTVEELLQEVEAITSPPLAKTGTRIIIWNLRRTSTNTTEFDFETDRYDIRIPTEVSETLKDIRSQSSIPECFHSLRAYCSILYLKPRMQIIVRGQKVKTQLMAKSLALVQKDHYKPNFLPKRVPITFGYNTKSKEQYGVMMYHKNRLIKAYKRVGCQLKGNDKGVGVIGVIECNFLDPTHNKQSFIETEKYSKTIASLGIKLEDYWNEIRHKRTKENPNSIPVEDAEKSPDQNWVQCDECLKWRKLPDGINCSKLPDKWFCRLNPDPQFRDAGTSTDAGAVTVGTNTHTEKIRVKEEPQSQNEEEMIQKQVDHVGKSFCAVTRPFEGINADGSTRRSSPRLHVGEPQEGQVALYAAAQERDALKEQVQALTVQLQEAQDRLKELMESTVKKEYSHQFVQTEEGSDYKHLFVKVKQKIADLIKDNVSSVPTAQAQPRAQGEEGEFDEVVQPVEFLIQELKQRNKERDELCSQVSQTGDSYLESFNVEGVFRSA</sequence>